<feature type="compositionally biased region" description="Pro residues" evidence="1">
    <location>
        <begin position="9"/>
        <end position="20"/>
    </location>
</feature>
<dbReference type="PANTHER" id="PTHR38846:SF1">
    <property type="entry name" value="C3H1-TYPE DOMAIN-CONTAINING PROTEIN"/>
    <property type="match status" value="1"/>
</dbReference>
<evidence type="ECO:0000313" key="2">
    <source>
        <dbReference type="EMBL" id="VUC29152.1"/>
    </source>
</evidence>
<sequence>MTISDTDQMPPPSSQMPPPSSQSHFEKFDNFVPDSSASFEDEFARLASSQHWDSGTSEFQKQRTIALRSELKFHYFSQSQNIEEGQEDPEDVPLTAEEKLAGFQALCEEVGITVHDTSEECQKNLKKTLVNIVDLIDTRRTGKKVKVWTDFDEFRTYTLKRPISIDEAKKDGGILASLLQRLRFPRREHRKPRIHKGNVSRVASGRVTKRNTKKGSK</sequence>
<dbReference type="Proteomes" id="UP000766486">
    <property type="component" value="Unassembled WGS sequence"/>
</dbReference>
<keyword evidence="3" id="KW-1185">Reference proteome</keyword>
<evidence type="ECO:0000256" key="1">
    <source>
        <dbReference type="SAM" id="MobiDB-lite"/>
    </source>
</evidence>
<feature type="region of interest" description="Disordered" evidence="1">
    <location>
        <begin position="1"/>
        <end position="33"/>
    </location>
</feature>
<accession>A0ABY6UDC5</accession>
<protein>
    <submittedName>
        <fullName evidence="2">Uncharacterized protein</fullName>
    </submittedName>
</protein>
<proteinExistence type="predicted"/>
<evidence type="ECO:0000313" key="3">
    <source>
        <dbReference type="Proteomes" id="UP000766486"/>
    </source>
</evidence>
<name>A0ABY6UDC5_BIOOC</name>
<dbReference type="PANTHER" id="PTHR38846">
    <property type="entry name" value="C3H1-TYPE DOMAIN-CONTAINING PROTEIN"/>
    <property type="match status" value="1"/>
</dbReference>
<organism evidence="2 3">
    <name type="scientific">Bionectria ochroleuca</name>
    <name type="common">Gliocladium roseum</name>
    <dbReference type="NCBI Taxonomy" id="29856"/>
    <lineage>
        <taxon>Eukaryota</taxon>
        <taxon>Fungi</taxon>
        <taxon>Dikarya</taxon>
        <taxon>Ascomycota</taxon>
        <taxon>Pezizomycotina</taxon>
        <taxon>Sordariomycetes</taxon>
        <taxon>Hypocreomycetidae</taxon>
        <taxon>Hypocreales</taxon>
        <taxon>Bionectriaceae</taxon>
        <taxon>Clonostachys</taxon>
    </lineage>
</organism>
<comment type="caution">
    <text evidence="2">The sequence shown here is derived from an EMBL/GenBank/DDBJ whole genome shotgun (WGS) entry which is preliminary data.</text>
</comment>
<dbReference type="EMBL" id="CABFNS010000798">
    <property type="protein sequence ID" value="VUC29152.1"/>
    <property type="molecule type" value="Genomic_DNA"/>
</dbReference>
<reference evidence="2 3" key="1">
    <citation type="submission" date="2019-06" db="EMBL/GenBank/DDBJ databases">
        <authorList>
            <person name="Broberg M."/>
        </authorList>
    </citation>
    <scope>NUCLEOTIDE SEQUENCE [LARGE SCALE GENOMIC DNA]</scope>
</reference>
<gene>
    <name evidence="2" type="ORF">CLO192961_LOCUS252205</name>
</gene>